<dbReference type="EMBL" id="JAAYYV010000130">
    <property type="protein sequence ID" value="NLF53742.1"/>
    <property type="molecule type" value="Genomic_DNA"/>
</dbReference>
<comment type="caution">
    <text evidence="1">The sequence shown here is derived from an EMBL/GenBank/DDBJ whole genome shotgun (WGS) entry which is preliminary data.</text>
</comment>
<dbReference type="Pfam" id="PF14375">
    <property type="entry name" value="Cys_rich_CWC"/>
    <property type="match status" value="1"/>
</dbReference>
<dbReference type="Proteomes" id="UP000536534">
    <property type="component" value="Unassembled WGS sequence"/>
</dbReference>
<name>A0A7X7R7G3_9RHOO</name>
<sequence>MTIEKDGAHAAAAAPTNVCPRCGEAFSCGMEAGVETCWCTAYPAGVVVPDAAVGGCYCPACLAELIDRQRAQAGGMYCRPLRPPRSR</sequence>
<evidence type="ECO:0000313" key="2">
    <source>
        <dbReference type="Proteomes" id="UP000536534"/>
    </source>
</evidence>
<accession>A0A7X7R7G3</accession>
<evidence type="ECO:0000313" key="1">
    <source>
        <dbReference type="EMBL" id="NLF53742.1"/>
    </source>
</evidence>
<dbReference type="OrthoDB" id="331868at2"/>
<dbReference type="InterPro" id="IPR032720">
    <property type="entry name" value="Cys_rich_CWC"/>
</dbReference>
<dbReference type="AlphaFoldDB" id="A0A7X7R7G3"/>
<reference evidence="1 2" key="1">
    <citation type="journal article" date="2020" name="Biotechnol. Biofuels">
        <title>New insights from the biogas microbiome by comprehensive genome-resolved metagenomics of nearly 1600 species originating from multiple anaerobic digesters.</title>
        <authorList>
            <person name="Campanaro S."/>
            <person name="Treu L."/>
            <person name="Rodriguez-R L.M."/>
            <person name="Kovalovszki A."/>
            <person name="Ziels R.M."/>
            <person name="Maus I."/>
            <person name="Zhu X."/>
            <person name="Kougias P.G."/>
            <person name="Basile A."/>
            <person name="Luo G."/>
            <person name="Schluter A."/>
            <person name="Konstantinidis K.T."/>
            <person name="Angelidaki I."/>
        </authorList>
    </citation>
    <scope>NUCLEOTIDE SEQUENCE [LARGE SCALE GENOMIC DNA]</scope>
    <source>
        <strain evidence="1">AS06rmzACSIP_256</strain>
    </source>
</reference>
<dbReference type="RefSeq" id="WP_083200386.1">
    <property type="nucleotide sequence ID" value="NZ_MBFM01000004.1"/>
</dbReference>
<protein>
    <submittedName>
        <fullName evidence="1">Cysteine-rich CWC family protein</fullName>
    </submittedName>
</protein>
<proteinExistence type="predicted"/>
<organism evidence="1 2">
    <name type="scientific">Thauera phenolivorans</name>
    <dbReference type="NCBI Taxonomy" id="1792543"/>
    <lineage>
        <taxon>Bacteria</taxon>
        <taxon>Pseudomonadati</taxon>
        <taxon>Pseudomonadota</taxon>
        <taxon>Betaproteobacteria</taxon>
        <taxon>Rhodocyclales</taxon>
        <taxon>Zoogloeaceae</taxon>
        <taxon>Thauera</taxon>
    </lineage>
</organism>
<gene>
    <name evidence="1" type="ORF">GX576_04965</name>
</gene>